<dbReference type="GO" id="GO:0016787">
    <property type="term" value="F:hydrolase activity"/>
    <property type="evidence" value="ECO:0007669"/>
    <property type="project" value="UniProtKB-KW"/>
</dbReference>
<comment type="subcellular location">
    <subcellularLocation>
        <location evidence="1 7">Secreted</location>
    </subcellularLocation>
</comment>
<comment type="caution">
    <text evidence="9">The sequence shown here is derived from an EMBL/GenBank/DDBJ whole genome shotgun (WGS) entry which is preliminary data.</text>
</comment>
<dbReference type="PRINTS" id="PR00117">
    <property type="entry name" value="BARNASE"/>
</dbReference>
<accession>A0A3D9UDF4</accession>
<dbReference type="Pfam" id="PF00545">
    <property type="entry name" value="Ribonuclease"/>
    <property type="match status" value="1"/>
</dbReference>
<feature type="active site" description="Proton donor" evidence="8">
    <location>
        <position position="148"/>
    </location>
</feature>
<evidence type="ECO:0000256" key="8">
    <source>
        <dbReference type="PIRSR" id="PIRSR001013-1"/>
    </source>
</evidence>
<dbReference type="InterPro" id="IPR000026">
    <property type="entry name" value="N1-like"/>
</dbReference>
<evidence type="ECO:0000313" key="9">
    <source>
        <dbReference type="EMBL" id="REF25950.1"/>
    </source>
</evidence>
<keyword evidence="7" id="KW-0255">Endonuclease</keyword>
<dbReference type="GO" id="GO:0005576">
    <property type="term" value="C:extracellular region"/>
    <property type="evidence" value="ECO:0007669"/>
    <property type="project" value="UniProtKB-SubCell"/>
</dbReference>
<dbReference type="AlphaFoldDB" id="A0A3D9UDF4"/>
<organism evidence="9 10">
    <name type="scientific">Xenorhabdus cabanillasii</name>
    <dbReference type="NCBI Taxonomy" id="351673"/>
    <lineage>
        <taxon>Bacteria</taxon>
        <taxon>Pseudomonadati</taxon>
        <taxon>Pseudomonadota</taxon>
        <taxon>Gammaproteobacteria</taxon>
        <taxon>Enterobacterales</taxon>
        <taxon>Morganellaceae</taxon>
        <taxon>Xenorhabdus</taxon>
    </lineage>
</organism>
<evidence type="ECO:0000256" key="7">
    <source>
        <dbReference type="PIRNR" id="PIRNR001013"/>
    </source>
</evidence>
<keyword evidence="6 7" id="KW-0378">Hydrolase</keyword>
<keyword evidence="10" id="KW-1185">Reference proteome</keyword>
<dbReference type="GO" id="GO:0004521">
    <property type="term" value="F:RNA endonuclease activity"/>
    <property type="evidence" value="ECO:0007669"/>
    <property type="project" value="UniProtKB-UniRule"/>
</dbReference>
<feature type="active site" description="Proton acceptor" evidence="8">
    <location>
        <position position="119"/>
    </location>
</feature>
<evidence type="ECO:0000256" key="5">
    <source>
        <dbReference type="ARBA" id="ARBA00022722"/>
    </source>
</evidence>
<protein>
    <recommendedName>
        <fullName evidence="3 7">Ribonuclease</fullName>
        <ecNumber evidence="7">3.1.27.-</ecNumber>
    </recommendedName>
</protein>
<evidence type="ECO:0000313" key="10">
    <source>
        <dbReference type="Proteomes" id="UP000256294"/>
    </source>
</evidence>
<name>A0A3D9UDF4_9GAMM</name>
<dbReference type="EMBL" id="QTUB01000001">
    <property type="protein sequence ID" value="REF25950.1"/>
    <property type="molecule type" value="Genomic_DNA"/>
</dbReference>
<dbReference type="InterPro" id="IPR016191">
    <property type="entry name" value="Ribonuclease/ribotoxin"/>
</dbReference>
<dbReference type="InterPro" id="IPR001887">
    <property type="entry name" value="Barnase"/>
</dbReference>
<dbReference type="GO" id="GO:0003723">
    <property type="term" value="F:RNA binding"/>
    <property type="evidence" value="ECO:0007669"/>
    <property type="project" value="UniProtKB-UniRule"/>
</dbReference>
<evidence type="ECO:0000256" key="2">
    <source>
        <dbReference type="ARBA" id="ARBA00009006"/>
    </source>
</evidence>
<evidence type="ECO:0000256" key="4">
    <source>
        <dbReference type="ARBA" id="ARBA00022525"/>
    </source>
</evidence>
<keyword evidence="4 7" id="KW-0964">Secreted</keyword>
<dbReference type="RefSeq" id="WP_038259556.1">
    <property type="nucleotide sequence ID" value="NZ_QTUB01000001.1"/>
</dbReference>
<reference evidence="9 10" key="1">
    <citation type="submission" date="2018-08" db="EMBL/GenBank/DDBJ databases">
        <title>Genomic Encyclopedia of Archaeal and Bacterial Type Strains, Phase II (KMG-II): from individual species to whole genera.</title>
        <authorList>
            <person name="Goeker M."/>
        </authorList>
    </citation>
    <scope>NUCLEOTIDE SEQUENCE [LARGE SCALE GENOMIC DNA]</scope>
    <source>
        <strain evidence="9 10">DSM 17905</strain>
    </source>
</reference>
<keyword evidence="5 7" id="KW-0540">Nuclease</keyword>
<dbReference type="EC" id="3.1.27.-" evidence="7"/>
<sequence length="157" mass="17958">MKRRVLAGVLLVLVVISIIFIKDVGLPGSDKTQQAIAIAGNVPSQQIDILTEHHRVADYVRQHSRLPGYYITKKQARRFGWDARKGNLCEVLPGKAIGGDRFSNRENKLPNQKDRQWFEADVNYNCGRRGSNRLLYSNDGLIYLTLDHYKTFTKLEE</sequence>
<evidence type="ECO:0000256" key="1">
    <source>
        <dbReference type="ARBA" id="ARBA00004613"/>
    </source>
</evidence>
<dbReference type="Gene3D" id="3.40.20.20">
    <property type="match status" value="2"/>
</dbReference>
<evidence type="ECO:0000256" key="3">
    <source>
        <dbReference type="ARBA" id="ARBA00022214"/>
    </source>
</evidence>
<dbReference type="SUPFAM" id="SSF53933">
    <property type="entry name" value="Microbial ribonucleases"/>
    <property type="match status" value="1"/>
</dbReference>
<proteinExistence type="inferred from homology"/>
<dbReference type="Proteomes" id="UP000256294">
    <property type="component" value="Unassembled WGS sequence"/>
</dbReference>
<gene>
    <name evidence="9" type="ORF">BDD26_0503</name>
</gene>
<dbReference type="PIRSF" id="PIRSF001013">
    <property type="entry name" value="Barnase"/>
    <property type="match status" value="1"/>
</dbReference>
<dbReference type="InterPro" id="IPR053753">
    <property type="entry name" value="RNase_N1/T1-like_sf"/>
</dbReference>
<evidence type="ECO:0000256" key="6">
    <source>
        <dbReference type="ARBA" id="ARBA00022801"/>
    </source>
</evidence>
<comment type="similarity">
    <text evidence="2 7">Belongs to the ribonuclease N1/T1 family.</text>
</comment>